<dbReference type="OrthoDB" id="2533496at2759"/>
<evidence type="ECO:0000313" key="2">
    <source>
        <dbReference type="Proteomes" id="UP000053392"/>
    </source>
</evidence>
<dbReference type="Proteomes" id="UP000053392">
    <property type="component" value="Unassembled WGS sequence"/>
</dbReference>
<gene>
    <name evidence="1" type="ORF">I313_01659</name>
</gene>
<reference evidence="1 2" key="1">
    <citation type="submission" date="2015-01" db="EMBL/GenBank/DDBJ databases">
        <title>The Genome Sequence of Cryptococcus gattii Ram5.</title>
        <authorList>
            <consortium name="The Broad Institute Genomics Platform"/>
            <person name="Cuomo C."/>
            <person name="Litvintseva A."/>
            <person name="Chen Y."/>
            <person name="Heitman J."/>
            <person name="Sun S."/>
            <person name="Springer D."/>
            <person name="Dromer F."/>
            <person name="Young S."/>
            <person name="Zeng Q."/>
            <person name="Gargeya S."/>
            <person name="Abouelleil A."/>
            <person name="Alvarado L."/>
            <person name="Chapman S.B."/>
            <person name="Gainer-Dewar J."/>
            <person name="Goldberg J."/>
            <person name="Griggs A."/>
            <person name="Gujja S."/>
            <person name="Hansen M."/>
            <person name="Howarth C."/>
            <person name="Imamovic A."/>
            <person name="Larimer J."/>
            <person name="Murphy C."/>
            <person name="Naylor J."/>
            <person name="Pearson M."/>
            <person name="Priest M."/>
            <person name="Roberts A."/>
            <person name="Saif S."/>
            <person name="Shea T."/>
            <person name="Sykes S."/>
            <person name="Wortman J."/>
            <person name="Nusbaum C."/>
            <person name="Birren B."/>
        </authorList>
    </citation>
    <scope>NUCLEOTIDE SEQUENCE [LARGE SCALE GENOMIC DNA]</scope>
    <source>
        <strain evidence="1 2">Ram5</strain>
    </source>
</reference>
<sequence length="60" mass="6472">MDKLGISPTDTVTSSNSIEINDALFCEHGLEVCKHCEFDAREDNDAMMGSSCPSRASSAF</sequence>
<protein>
    <submittedName>
        <fullName evidence="1">Uncharacterized protein</fullName>
    </submittedName>
</protein>
<dbReference type="HOGENOM" id="CLU_2941639_0_0_1"/>
<proteinExistence type="predicted"/>
<dbReference type="AlphaFoldDB" id="A0A0D0VC60"/>
<keyword evidence="2" id="KW-1185">Reference proteome</keyword>
<dbReference type="EMBL" id="KN847898">
    <property type="protein sequence ID" value="KIR42435.1"/>
    <property type="molecule type" value="Genomic_DNA"/>
</dbReference>
<accession>A0A0D0VC60</accession>
<organism evidence="1 2">
    <name type="scientific">Cryptococcus deuterogattii Ram5</name>
    <dbReference type="NCBI Taxonomy" id="1296110"/>
    <lineage>
        <taxon>Eukaryota</taxon>
        <taxon>Fungi</taxon>
        <taxon>Dikarya</taxon>
        <taxon>Basidiomycota</taxon>
        <taxon>Agaricomycotina</taxon>
        <taxon>Tremellomycetes</taxon>
        <taxon>Tremellales</taxon>
        <taxon>Cryptococcaceae</taxon>
        <taxon>Cryptococcus</taxon>
        <taxon>Cryptococcus gattii species complex</taxon>
    </lineage>
</organism>
<name>A0A0D0VC60_9TREE</name>
<evidence type="ECO:0000313" key="1">
    <source>
        <dbReference type="EMBL" id="KIR42435.1"/>
    </source>
</evidence>